<gene>
    <name evidence="2" type="primary">pleD_41</name>
    <name evidence="2" type="ORF">GALL_493350</name>
</gene>
<evidence type="ECO:0000259" key="1">
    <source>
        <dbReference type="PROSITE" id="PS50887"/>
    </source>
</evidence>
<dbReference type="PANTHER" id="PTHR45138">
    <property type="entry name" value="REGULATORY COMPONENTS OF SENSORY TRANSDUCTION SYSTEM"/>
    <property type="match status" value="1"/>
</dbReference>
<dbReference type="InterPro" id="IPR043128">
    <property type="entry name" value="Rev_trsase/Diguanyl_cyclase"/>
</dbReference>
<dbReference type="NCBIfam" id="TIGR00254">
    <property type="entry name" value="GGDEF"/>
    <property type="match status" value="1"/>
</dbReference>
<evidence type="ECO:0000313" key="2">
    <source>
        <dbReference type="EMBL" id="OIQ69068.1"/>
    </source>
</evidence>
<name>A0A1J5PNA4_9ZZZZ</name>
<organism evidence="2">
    <name type="scientific">mine drainage metagenome</name>
    <dbReference type="NCBI Taxonomy" id="410659"/>
    <lineage>
        <taxon>unclassified sequences</taxon>
        <taxon>metagenomes</taxon>
        <taxon>ecological metagenomes</taxon>
    </lineage>
</organism>
<dbReference type="Gene3D" id="3.30.70.270">
    <property type="match status" value="1"/>
</dbReference>
<proteinExistence type="predicted"/>
<dbReference type="InterPro" id="IPR050469">
    <property type="entry name" value="Diguanylate_Cyclase"/>
</dbReference>
<sequence>MDRDGKNRGLRFIGVTFNIDDRKRKEDELKLINRKLTEQNALLESMNMMLQSLATSDSLTGVANRRKLMEMGASEVQRALRFNQSLSLLIVDIDLFKRVNDTWGHMTGDLVICAVAEACVQCVRSNIDIVGRIGGEEFAIILPQTDYTIAGRLAERLCSAVAARQVAISDSALLSCTISIGMATLSSSCDSFKQLLIDADQALYLAKDAGRNCVRGKCV</sequence>
<dbReference type="PROSITE" id="PS50887">
    <property type="entry name" value="GGDEF"/>
    <property type="match status" value="1"/>
</dbReference>
<dbReference type="InterPro" id="IPR029787">
    <property type="entry name" value="Nucleotide_cyclase"/>
</dbReference>
<dbReference type="GO" id="GO:0043709">
    <property type="term" value="P:cell adhesion involved in single-species biofilm formation"/>
    <property type="evidence" value="ECO:0007669"/>
    <property type="project" value="TreeGrafter"/>
</dbReference>
<dbReference type="Pfam" id="PF00990">
    <property type="entry name" value="GGDEF"/>
    <property type="match status" value="1"/>
</dbReference>
<dbReference type="InterPro" id="IPR000160">
    <property type="entry name" value="GGDEF_dom"/>
</dbReference>
<dbReference type="SMART" id="SM00267">
    <property type="entry name" value="GGDEF"/>
    <property type="match status" value="1"/>
</dbReference>
<accession>A0A1J5PNA4</accession>
<dbReference type="GO" id="GO:0052621">
    <property type="term" value="F:diguanylate cyclase activity"/>
    <property type="evidence" value="ECO:0007669"/>
    <property type="project" value="TreeGrafter"/>
</dbReference>
<dbReference type="EMBL" id="MLJW01004937">
    <property type="protein sequence ID" value="OIQ69068.1"/>
    <property type="molecule type" value="Genomic_DNA"/>
</dbReference>
<dbReference type="GO" id="GO:1902201">
    <property type="term" value="P:negative regulation of bacterial-type flagellum-dependent cell motility"/>
    <property type="evidence" value="ECO:0007669"/>
    <property type="project" value="TreeGrafter"/>
</dbReference>
<reference evidence="2" key="1">
    <citation type="submission" date="2016-10" db="EMBL/GenBank/DDBJ databases">
        <title>Sequence of Gallionella enrichment culture.</title>
        <authorList>
            <person name="Poehlein A."/>
            <person name="Muehling M."/>
            <person name="Daniel R."/>
        </authorList>
    </citation>
    <scope>NUCLEOTIDE SEQUENCE</scope>
</reference>
<dbReference type="FunFam" id="3.30.70.270:FF:000001">
    <property type="entry name" value="Diguanylate cyclase domain protein"/>
    <property type="match status" value="1"/>
</dbReference>
<dbReference type="AlphaFoldDB" id="A0A1J5PNA4"/>
<dbReference type="SUPFAM" id="SSF55073">
    <property type="entry name" value="Nucleotide cyclase"/>
    <property type="match status" value="1"/>
</dbReference>
<dbReference type="CDD" id="cd01949">
    <property type="entry name" value="GGDEF"/>
    <property type="match status" value="1"/>
</dbReference>
<dbReference type="PANTHER" id="PTHR45138:SF9">
    <property type="entry name" value="DIGUANYLATE CYCLASE DGCM-RELATED"/>
    <property type="match status" value="1"/>
</dbReference>
<protein>
    <submittedName>
        <fullName evidence="2">Response regulator PleD</fullName>
    </submittedName>
</protein>
<comment type="caution">
    <text evidence="2">The sequence shown here is derived from an EMBL/GenBank/DDBJ whole genome shotgun (WGS) entry which is preliminary data.</text>
</comment>
<dbReference type="GO" id="GO:0005886">
    <property type="term" value="C:plasma membrane"/>
    <property type="evidence" value="ECO:0007669"/>
    <property type="project" value="TreeGrafter"/>
</dbReference>
<feature type="domain" description="GGDEF" evidence="1">
    <location>
        <begin position="84"/>
        <end position="219"/>
    </location>
</feature>